<feature type="compositionally biased region" description="Low complexity" evidence="1">
    <location>
        <begin position="8"/>
        <end position="30"/>
    </location>
</feature>
<accession>A0A918YT66</accession>
<dbReference type="Proteomes" id="UP000655443">
    <property type="component" value="Unassembled WGS sequence"/>
</dbReference>
<evidence type="ECO:0000313" key="2">
    <source>
        <dbReference type="EMBL" id="GHE15675.1"/>
    </source>
</evidence>
<reference evidence="2" key="2">
    <citation type="submission" date="2020-09" db="EMBL/GenBank/DDBJ databases">
        <authorList>
            <person name="Sun Q."/>
            <person name="Ohkuma M."/>
        </authorList>
    </citation>
    <scope>NUCLEOTIDE SEQUENCE</scope>
    <source>
        <strain evidence="2">JCM 4714</strain>
    </source>
</reference>
<gene>
    <name evidence="2" type="ORF">GCM10010339_91110</name>
</gene>
<organism evidence="2 3">
    <name type="scientific">Streptomyces alanosinicus</name>
    <dbReference type="NCBI Taxonomy" id="68171"/>
    <lineage>
        <taxon>Bacteria</taxon>
        <taxon>Bacillati</taxon>
        <taxon>Actinomycetota</taxon>
        <taxon>Actinomycetes</taxon>
        <taxon>Kitasatosporales</taxon>
        <taxon>Streptomycetaceae</taxon>
        <taxon>Streptomyces</taxon>
    </lineage>
</organism>
<name>A0A918YT66_9ACTN</name>
<feature type="region of interest" description="Disordered" evidence="1">
    <location>
        <begin position="50"/>
        <end position="77"/>
    </location>
</feature>
<protein>
    <submittedName>
        <fullName evidence="2">Uncharacterized protein</fullName>
    </submittedName>
</protein>
<dbReference type="EMBL" id="BMVG01000066">
    <property type="protein sequence ID" value="GHE15675.1"/>
    <property type="molecule type" value="Genomic_DNA"/>
</dbReference>
<evidence type="ECO:0000313" key="3">
    <source>
        <dbReference type="Proteomes" id="UP000655443"/>
    </source>
</evidence>
<keyword evidence="3" id="KW-1185">Reference proteome</keyword>
<dbReference type="AlphaFoldDB" id="A0A918YT66"/>
<comment type="caution">
    <text evidence="2">The sequence shown here is derived from an EMBL/GenBank/DDBJ whole genome shotgun (WGS) entry which is preliminary data.</text>
</comment>
<reference evidence="2" key="1">
    <citation type="journal article" date="2014" name="Int. J. Syst. Evol. Microbiol.">
        <title>Complete genome sequence of Corynebacterium casei LMG S-19264T (=DSM 44701T), isolated from a smear-ripened cheese.</title>
        <authorList>
            <consortium name="US DOE Joint Genome Institute (JGI-PGF)"/>
            <person name="Walter F."/>
            <person name="Albersmeier A."/>
            <person name="Kalinowski J."/>
            <person name="Ruckert C."/>
        </authorList>
    </citation>
    <scope>NUCLEOTIDE SEQUENCE</scope>
    <source>
        <strain evidence="2">JCM 4714</strain>
    </source>
</reference>
<proteinExistence type="predicted"/>
<evidence type="ECO:0000256" key="1">
    <source>
        <dbReference type="SAM" id="MobiDB-lite"/>
    </source>
</evidence>
<sequence>MALTRPVPRAGRPPTTRTPPEGAEPAEGAAQYAARLEALLGDPRDPGNPYGRSALWAAGHDALPPPPAGLPGAGQARPAADRLARALRPLFRRDLALAHAWSIRPLLSAPVPHPAAVLLGPAALLAAAGGVLRGTARIVDDLSRYEPATRQWRPVLASIFADLLACESLTAVALRFCPAEGPGTGGGPTGSGASEQSGASFAAVVGYLVPQLVGDLLGDLELVLNECGFAGNTPERRILAKIVRDRAFAGVDWTAATAAQARIVRGLSAAGGAWRPDDGTELAARFRIAEAVPAEAPGTDGPQAVAATLAGATARLADADDADTAALARVARRLVIEQRALRAACAATDVHDPADPAARALADRQALLVLAAAALGVREAAAGARPSFLGGSGWALLALGRIAERLGLPLPGRTPDPQPGVWDELARRAAYGVDCDLHATGLLW</sequence>
<feature type="region of interest" description="Disordered" evidence="1">
    <location>
        <begin position="1"/>
        <end position="31"/>
    </location>
</feature>